<dbReference type="RefSeq" id="WP_100139459.1">
    <property type="nucleotide sequence ID" value="NZ_MEIP01000027.1"/>
</dbReference>
<evidence type="ECO:0000313" key="5">
    <source>
        <dbReference type="EMBL" id="PIT44244.1"/>
    </source>
</evidence>
<dbReference type="CDD" id="cd06529">
    <property type="entry name" value="S24_LexA-like"/>
    <property type="match status" value="1"/>
</dbReference>
<dbReference type="SUPFAM" id="SSF51306">
    <property type="entry name" value="LexA/Signal peptidase"/>
    <property type="match status" value="1"/>
</dbReference>
<sequence length="239" mass="26832">MKLTSEIRLENLDLLVKEAGGVTELAKKAGYKQPSYLYQIINRTPVQNGKAKNIGSIMASKLEEAMNKPKGWMSQEHRKKAESNAVYLGTMEPWDNSTPIGEDEVEVPFYKEICLSAGNGFSEDIEDYNGYRLRFARSTLKKHSISPENVVCVTADGNSMEPVIPDGTTIGINKGDKSIKDGKIYAINHDGLLRVKILKKRPGNKVLIQSFNSLEYDDEEVNMEDINVIGRVFWWSVLD</sequence>
<dbReference type="GO" id="GO:0016829">
    <property type="term" value="F:lyase activity"/>
    <property type="evidence" value="ECO:0007669"/>
    <property type="project" value="UniProtKB-KW"/>
</dbReference>
<gene>
    <name evidence="5" type="ORF">BHC46_10685</name>
</gene>
<accession>A0A2N9XC71</accession>
<keyword evidence="5" id="KW-0456">Lyase</keyword>
<comment type="caution">
    <text evidence="5">The sequence shown here is derived from an EMBL/GenBank/DDBJ whole genome shotgun (WGS) entry which is preliminary data.</text>
</comment>
<name>A0A2N9XC71_9NEIS</name>
<evidence type="ECO:0000313" key="6">
    <source>
        <dbReference type="Proteomes" id="UP000229970"/>
    </source>
</evidence>
<evidence type="ECO:0000256" key="3">
    <source>
        <dbReference type="ARBA" id="ARBA00023163"/>
    </source>
</evidence>
<keyword evidence="3" id="KW-0804">Transcription</keyword>
<protein>
    <submittedName>
        <fullName evidence="5">Chromophore lyase</fullName>
    </submittedName>
</protein>
<evidence type="ECO:0000256" key="2">
    <source>
        <dbReference type="ARBA" id="ARBA00023125"/>
    </source>
</evidence>
<dbReference type="EMBL" id="MEIP01000027">
    <property type="protein sequence ID" value="PIT44244.1"/>
    <property type="molecule type" value="Genomic_DNA"/>
</dbReference>
<proteinExistence type="predicted"/>
<dbReference type="Gene3D" id="2.10.109.10">
    <property type="entry name" value="Umud Fragment, subunit A"/>
    <property type="match status" value="1"/>
</dbReference>
<dbReference type="InterPro" id="IPR039418">
    <property type="entry name" value="LexA-like"/>
</dbReference>
<dbReference type="Proteomes" id="UP000229970">
    <property type="component" value="Unassembled WGS sequence"/>
</dbReference>
<reference evidence="5 6" key="1">
    <citation type="journal article" date="2017" name="MBio">
        <title>Type VI secretion-mediated competition in the bee gut microbiome.</title>
        <authorList>
            <person name="Steele M.I."/>
            <person name="Kwong W.K."/>
            <person name="Powell J.E."/>
            <person name="Whiteley M."/>
            <person name="Moran N.A."/>
        </authorList>
    </citation>
    <scope>NUCLEOTIDE SEQUENCE [LARGE SCALE GENOMIC DNA]</scope>
    <source>
        <strain evidence="5 6">Ruf1-X</strain>
    </source>
</reference>
<keyword evidence="1" id="KW-0805">Transcription regulation</keyword>
<evidence type="ECO:0000259" key="4">
    <source>
        <dbReference type="Pfam" id="PF00717"/>
    </source>
</evidence>
<dbReference type="Pfam" id="PF00717">
    <property type="entry name" value="Peptidase_S24"/>
    <property type="match status" value="1"/>
</dbReference>
<dbReference type="InterPro" id="IPR015927">
    <property type="entry name" value="Peptidase_S24_S26A/B/C"/>
</dbReference>
<dbReference type="InterPro" id="IPR036286">
    <property type="entry name" value="LexA/Signal_pep-like_sf"/>
</dbReference>
<organism evidence="5 6">
    <name type="scientific">Snodgrassella alvi</name>
    <dbReference type="NCBI Taxonomy" id="1196083"/>
    <lineage>
        <taxon>Bacteria</taxon>
        <taxon>Pseudomonadati</taxon>
        <taxon>Pseudomonadota</taxon>
        <taxon>Betaproteobacteria</taxon>
        <taxon>Neisseriales</taxon>
        <taxon>Neisseriaceae</taxon>
        <taxon>Snodgrassella</taxon>
    </lineage>
</organism>
<dbReference type="PANTHER" id="PTHR40661:SF2">
    <property type="entry name" value="HTH-TYPE TRANSCRIPTIONAL REGULATOR PRTR"/>
    <property type="match status" value="1"/>
</dbReference>
<dbReference type="PANTHER" id="PTHR40661">
    <property type="match status" value="1"/>
</dbReference>
<dbReference type="GO" id="GO:0003677">
    <property type="term" value="F:DNA binding"/>
    <property type="evidence" value="ECO:0007669"/>
    <property type="project" value="UniProtKB-KW"/>
</dbReference>
<keyword evidence="2" id="KW-0238">DNA-binding</keyword>
<feature type="domain" description="Peptidase S24/S26A/S26B/S26C" evidence="4">
    <location>
        <begin position="116"/>
        <end position="233"/>
    </location>
</feature>
<dbReference type="AlphaFoldDB" id="A0A2N9XC71"/>
<evidence type="ECO:0000256" key="1">
    <source>
        <dbReference type="ARBA" id="ARBA00023015"/>
    </source>
</evidence>